<dbReference type="Proteomes" id="UP000285301">
    <property type="component" value="Unassembled WGS sequence"/>
</dbReference>
<reference evidence="1 2" key="1">
    <citation type="journal article" date="2018" name="Gigascience">
        <title>Genomes of trombidid mites reveal novel predicted allergens and laterally-transferred genes associated with secondary metabolism.</title>
        <authorList>
            <person name="Dong X."/>
            <person name="Chaisiri K."/>
            <person name="Xia D."/>
            <person name="Armstrong S.D."/>
            <person name="Fang Y."/>
            <person name="Donnelly M.J."/>
            <person name="Kadowaki T."/>
            <person name="McGarry J.W."/>
            <person name="Darby A.C."/>
            <person name="Makepeace B.L."/>
        </authorList>
    </citation>
    <scope>NUCLEOTIDE SEQUENCE [LARGE SCALE GENOMIC DNA]</scope>
    <source>
        <strain evidence="1">UoL-WK</strain>
    </source>
</reference>
<sequence>MRSEEFPQDLLMEH</sequence>
<organism evidence="1 2">
    <name type="scientific">Dinothrombium tinctorium</name>
    <dbReference type="NCBI Taxonomy" id="1965070"/>
    <lineage>
        <taxon>Eukaryota</taxon>
        <taxon>Metazoa</taxon>
        <taxon>Ecdysozoa</taxon>
        <taxon>Arthropoda</taxon>
        <taxon>Chelicerata</taxon>
        <taxon>Arachnida</taxon>
        <taxon>Acari</taxon>
        <taxon>Acariformes</taxon>
        <taxon>Trombidiformes</taxon>
        <taxon>Prostigmata</taxon>
        <taxon>Anystina</taxon>
        <taxon>Parasitengona</taxon>
        <taxon>Trombidioidea</taxon>
        <taxon>Trombidiidae</taxon>
        <taxon>Dinothrombium</taxon>
    </lineage>
</organism>
<keyword evidence="2" id="KW-1185">Reference proteome</keyword>
<comment type="caution">
    <text evidence="1">The sequence shown here is derived from an EMBL/GenBank/DDBJ whole genome shotgun (WGS) entry which is preliminary data.</text>
</comment>
<protein>
    <submittedName>
        <fullName evidence="1">Uncharacterized protein</fullName>
    </submittedName>
</protein>
<proteinExistence type="predicted"/>
<evidence type="ECO:0000313" key="2">
    <source>
        <dbReference type="Proteomes" id="UP000285301"/>
    </source>
</evidence>
<evidence type="ECO:0000313" key="1">
    <source>
        <dbReference type="EMBL" id="RWS14769.1"/>
    </source>
</evidence>
<name>A0A443RHN9_9ACAR</name>
<gene>
    <name evidence="1" type="ORF">B4U79_07566</name>
</gene>
<accession>A0A443RHN9</accession>
<dbReference type="EMBL" id="NCKU01000623">
    <property type="protein sequence ID" value="RWS14769.1"/>
    <property type="molecule type" value="Genomic_DNA"/>
</dbReference>